<dbReference type="InterPro" id="IPR005467">
    <property type="entry name" value="His_kinase_dom"/>
</dbReference>
<gene>
    <name evidence="12" type="ORF">CWD77_08425</name>
</gene>
<dbReference type="SUPFAM" id="SSF55785">
    <property type="entry name" value="PYP-like sensor domain (PAS domain)"/>
    <property type="match status" value="1"/>
</dbReference>
<dbReference type="EMBL" id="PISP01000002">
    <property type="protein sequence ID" value="PKD43583.1"/>
    <property type="molecule type" value="Genomic_DNA"/>
</dbReference>
<keyword evidence="4" id="KW-0808">Transferase</keyword>
<keyword evidence="6" id="KW-0418">Kinase</keyword>
<accession>A0A2N0VHC0</accession>
<evidence type="ECO:0000259" key="11">
    <source>
        <dbReference type="PROSITE" id="PS50113"/>
    </source>
</evidence>
<protein>
    <recommendedName>
        <fullName evidence="2">histidine kinase</fullName>
        <ecNumber evidence="2">2.7.13.3</ecNumber>
    </recommendedName>
</protein>
<dbReference type="InterPro" id="IPR000700">
    <property type="entry name" value="PAS-assoc_C"/>
</dbReference>
<evidence type="ECO:0000313" key="13">
    <source>
        <dbReference type="Proteomes" id="UP000233398"/>
    </source>
</evidence>
<dbReference type="Gene3D" id="3.30.565.10">
    <property type="entry name" value="Histidine kinase-like ATPase, C-terminal domain"/>
    <property type="match status" value="1"/>
</dbReference>
<keyword evidence="8" id="KW-0843">Virulence</keyword>
<dbReference type="PANTHER" id="PTHR41523:SF8">
    <property type="entry name" value="ETHYLENE RESPONSE SENSOR PROTEIN"/>
    <property type="match status" value="1"/>
</dbReference>
<evidence type="ECO:0000256" key="6">
    <source>
        <dbReference type="ARBA" id="ARBA00022777"/>
    </source>
</evidence>
<organism evidence="12 13">
    <name type="scientific">Rhodohalobacter barkolensis</name>
    <dbReference type="NCBI Taxonomy" id="2053187"/>
    <lineage>
        <taxon>Bacteria</taxon>
        <taxon>Pseudomonadati</taxon>
        <taxon>Balneolota</taxon>
        <taxon>Balneolia</taxon>
        <taxon>Balneolales</taxon>
        <taxon>Balneolaceae</taxon>
        <taxon>Rhodohalobacter</taxon>
    </lineage>
</organism>
<keyword evidence="3" id="KW-0597">Phosphoprotein</keyword>
<dbReference type="PROSITE" id="PS50113">
    <property type="entry name" value="PAC"/>
    <property type="match status" value="1"/>
</dbReference>
<name>A0A2N0VHC0_9BACT</name>
<keyword evidence="7" id="KW-0067">ATP-binding</keyword>
<dbReference type="Gene3D" id="3.30.450.20">
    <property type="entry name" value="PAS domain"/>
    <property type="match status" value="1"/>
</dbReference>
<dbReference type="InterPro" id="IPR000014">
    <property type="entry name" value="PAS"/>
</dbReference>
<dbReference type="GO" id="GO:0004673">
    <property type="term" value="F:protein histidine kinase activity"/>
    <property type="evidence" value="ECO:0007669"/>
    <property type="project" value="UniProtKB-EC"/>
</dbReference>
<evidence type="ECO:0000259" key="10">
    <source>
        <dbReference type="PROSITE" id="PS50112"/>
    </source>
</evidence>
<dbReference type="InterPro" id="IPR035965">
    <property type="entry name" value="PAS-like_dom_sf"/>
</dbReference>
<dbReference type="Pfam" id="PF02518">
    <property type="entry name" value="HATPase_c"/>
    <property type="match status" value="1"/>
</dbReference>
<dbReference type="SMART" id="SM00086">
    <property type="entry name" value="PAC"/>
    <property type="match status" value="1"/>
</dbReference>
<dbReference type="SMART" id="SM00387">
    <property type="entry name" value="HATPase_c"/>
    <property type="match status" value="1"/>
</dbReference>
<keyword evidence="13" id="KW-1185">Reference proteome</keyword>
<reference evidence="12 13" key="1">
    <citation type="submission" date="2017-11" db="EMBL/GenBank/DDBJ databases">
        <title>Rhodohalobacter 15182 sp. nov., isolated from a salt lake.</title>
        <authorList>
            <person name="Han S."/>
        </authorList>
    </citation>
    <scope>NUCLEOTIDE SEQUENCE [LARGE SCALE GENOMIC DNA]</scope>
    <source>
        <strain evidence="12 13">15182</strain>
    </source>
</reference>
<dbReference type="PANTHER" id="PTHR41523">
    <property type="entry name" value="TWO-COMPONENT SYSTEM SENSOR PROTEIN"/>
    <property type="match status" value="1"/>
</dbReference>
<dbReference type="SUPFAM" id="SSF55874">
    <property type="entry name" value="ATPase domain of HSP90 chaperone/DNA topoisomerase II/histidine kinase"/>
    <property type="match status" value="1"/>
</dbReference>
<dbReference type="RefSeq" id="WP_101073125.1">
    <property type="nucleotide sequence ID" value="NZ_PISP01000002.1"/>
</dbReference>
<feature type="domain" description="PAS" evidence="10">
    <location>
        <begin position="9"/>
        <end position="81"/>
    </location>
</feature>
<dbReference type="Pfam" id="PF07568">
    <property type="entry name" value="HisKA_2"/>
    <property type="match status" value="1"/>
</dbReference>
<proteinExistence type="predicted"/>
<comment type="caution">
    <text evidence="12">The sequence shown here is derived from an EMBL/GenBank/DDBJ whole genome shotgun (WGS) entry which is preliminary data.</text>
</comment>
<dbReference type="Pfam" id="PF13426">
    <property type="entry name" value="PAS_9"/>
    <property type="match status" value="1"/>
</dbReference>
<dbReference type="NCBIfam" id="TIGR00229">
    <property type="entry name" value="sensory_box"/>
    <property type="match status" value="1"/>
</dbReference>
<evidence type="ECO:0000256" key="7">
    <source>
        <dbReference type="ARBA" id="ARBA00022840"/>
    </source>
</evidence>
<feature type="domain" description="Histidine kinase" evidence="9">
    <location>
        <begin position="147"/>
        <end position="342"/>
    </location>
</feature>
<evidence type="ECO:0000259" key="9">
    <source>
        <dbReference type="PROSITE" id="PS50109"/>
    </source>
</evidence>
<evidence type="ECO:0000256" key="3">
    <source>
        <dbReference type="ARBA" id="ARBA00022553"/>
    </source>
</evidence>
<dbReference type="GO" id="GO:0005524">
    <property type="term" value="F:ATP binding"/>
    <property type="evidence" value="ECO:0007669"/>
    <property type="project" value="UniProtKB-KW"/>
</dbReference>
<dbReference type="PRINTS" id="PR00344">
    <property type="entry name" value="BCTRLSENSOR"/>
</dbReference>
<dbReference type="InterPro" id="IPR036890">
    <property type="entry name" value="HATPase_C_sf"/>
</dbReference>
<dbReference type="InterPro" id="IPR004358">
    <property type="entry name" value="Sig_transdc_His_kin-like_C"/>
</dbReference>
<evidence type="ECO:0000256" key="5">
    <source>
        <dbReference type="ARBA" id="ARBA00022741"/>
    </source>
</evidence>
<sequence>MMKDTFKAQEEMNNVILDSIGEAVIIIEPGGRIIRNCNAVTEDLFGYKKSELIGRETSILHVSREHYRQFGKESEAVLNRGEVYKGEFQMKRRDGGIIDTYHTISSLHRELGWEEGVVSVIRDISEQKKTERQLQSNLKERSILLGEMHHRVKNNLAIIAGLLYMQIEASVDEKVVESLKTSYCRLQSIAQVHEQLYKKAEMDANISLDSYLNQMAESVDEVIILPDKNITIDIDCGSITIPLLQAVPLGLLLSELLVNAYKHAFEGKEEGHIQIKAGSNQDQLLIEISDDGIGLPKDFSIDSSSIGMGIVQTLAKQLDADFSYSSIPGEGTTFLVSFTLND</sequence>
<dbReference type="EC" id="2.7.13.3" evidence="2"/>
<dbReference type="PROSITE" id="PS50109">
    <property type="entry name" value="HIS_KIN"/>
    <property type="match status" value="1"/>
</dbReference>
<dbReference type="PROSITE" id="PS50112">
    <property type="entry name" value="PAS"/>
    <property type="match status" value="1"/>
</dbReference>
<evidence type="ECO:0000313" key="12">
    <source>
        <dbReference type="EMBL" id="PKD43583.1"/>
    </source>
</evidence>
<dbReference type="InterPro" id="IPR003594">
    <property type="entry name" value="HATPase_dom"/>
</dbReference>
<evidence type="ECO:0000256" key="1">
    <source>
        <dbReference type="ARBA" id="ARBA00000085"/>
    </source>
</evidence>
<keyword evidence="5" id="KW-0547">Nucleotide-binding</keyword>
<feature type="domain" description="PAC" evidence="11">
    <location>
        <begin position="84"/>
        <end position="136"/>
    </location>
</feature>
<dbReference type="AlphaFoldDB" id="A0A2N0VHC0"/>
<dbReference type="InterPro" id="IPR001610">
    <property type="entry name" value="PAC"/>
</dbReference>
<dbReference type="OrthoDB" id="9767435at2"/>
<evidence type="ECO:0000256" key="2">
    <source>
        <dbReference type="ARBA" id="ARBA00012438"/>
    </source>
</evidence>
<dbReference type="InterPro" id="IPR011495">
    <property type="entry name" value="Sig_transdc_His_kin_sub2_dim/P"/>
</dbReference>
<dbReference type="CDD" id="cd00130">
    <property type="entry name" value="PAS"/>
    <property type="match status" value="1"/>
</dbReference>
<evidence type="ECO:0000256" key="8">
    <source>
        <dbReference type="ARBA" id="ARBA00023026"/>
    </source>
</evidence>
<dbReference type="SMART" id="SM00091">
    <property type="entry name" value="PAS"/>
    <property type="match status" value="1"/>
</dbReference>
<dbReference type="Proteomes" id="UP000233398">
    <property type="component" value="Unassembled WGS sequence"/>
</dbReference>
<evidence type="ECO:0000256" key="4">
    <source>
        <dbReference type="ARBA" id="ARBA00022679"/>
    </source>
</evidence>
<comment type="catalytic activity">
    <reaction evidence="1">
        <text>ATP + protein L-histidine = ADP + protein N-phospho-L-histidine.</text>
        <dbReference type="EC" id="2.7.13.3"/>
    </reaction>
</comment>